<feature type="transmembrane region" description="Helical" evidence="19">
    <location>
        <begin position="347"/>
        <end position="369"/>
    </location>
</feature>
<dbReference type="SUPFAM" id="SSF81342">
    <property type="entry name" value="Transmembrane di-heme cytochromes"/>
    <property type="match status" value="1"/>
</dbReference>
<evidence type="ECO:0000256" key="15">
    <source>
        <dbReference type="ARBA" id="ARBA00023136"/>
    </source>
</evidence>
<evidence type="ECO:0000256" key="12">
    <source>
        <dbReference type="ARBA" id="ARBA00023004"/>
    </source>
</evidence>
<evidence type="ECO:0000256" key="13">
    <source>
        <dbReference type="ARBA" id="ARBA00023075"/>
    </source>
</evidence>
<dbReference type="PIRSF" id="PIRSF038885">
    <property type="entry name" value="COB"/>
    <property type="match status" value="1"/>
</dbReference>
<dbReference type="Gene3D" id="1.20.810.10">
    <property type="entry name" value="Cytochrome Bc1 Complex, Chain C"/>
    <property type="match status" value="1"/>
</dbReference>
<keyword evidence="5 18" id="KW-0349">Heme</keyword>
<evidence type="ECO:0000256" key="19">
    <source>
        <dbReference type="RuleBase" id="RU362117"/>
    </source>
</evidence>
<keyword evidence="11 19" id="KW-1133">Transmembrane helix</keyword>
<comment type="cofactor">
    <cofactor evidence="18">
        <name>heme</name>
        <dbReference type="ChEBI" id="CHEBI:30413"/>
    </cofactor>
    <text evidence="18">Binds 2 heme groups non-covalently.</text>
</comment>
<feature type="binding site" description="axial binding residue" evidence="18">
    <location>
        <position position="197"/>
    </location>
    <ligand>
        <name>heme b</name>
        <dbReference type="ChEBI" id="CHEBI:60344"/>
        <label>b566</label>
    </ligand>
    <ligandPart>
        <name>Fe</name>
        <dbReference type="ChEBI" id="CHEBI:18248"/>
    </ligandPart>
</feature>
<evidence type="ECO:0000256" key="3">
    <source>
        <dbReference type="ARBA" id="ARBA00013531"/>
    </source>
</evidence>
<dbReference type="GO" id="GO:0005743">
    <property type="term" value="C:mitochondrial inner membrane"/>
    <property type="evidence" value="ECO:0007669"/>
    <property type="project" value="UniProtKB-SubCell"/>
</dbReference>
<evidence type="ECO:0000256" key="6">
    <source>
        <dbReference type="ARBA" id="ARBA00022660"/>
    </source>
</evidence>
<keyword evidence="9" id="KW-0999">Mitochondrion inner membrane</keyword>
<feature type="transmembrane region" description="Helical" evidence="19">
    <location>
        <begin position="179"/>
        <end position="201"/>
    </location>
</feature>
<dbReference type="PROSITE" id="PS51002">
    <property type="entry name" value="CYTB_NTER"/>
    <property type="match status" value="1"/>
</dbReference>
<dbReference type="AlphaFoldDB" id="Q49R79"/>
<feature type="binding site" description="axial binding residue" evidence="18">
    <location>
        <position position="183"/>
    </location>
    <ligand>
        <name>heme b</name>
        <dbReference type="ChEBI" id="CHEBI:60344"/>
        <label>b562</label>
    </ligand>
    <ligandPart>
        <name>Fe</name>
        <dbReference type="ChEBI" id="CHEBI:18248"/>
    </ligandPart>
</feature>
<dbReference type="CDD" id="cd00290">
    <property type="entry name" value="cytochrome_b_C"/>
    <property type="match status" value="1"/>
</dbReference>
<evidence type="ECO:0000256" key="5">
    <source>
        <dbReference type="ARBA" id="ARBA00022617"/>
    </source>
</evidence>
<dbReference type="GO" id="GO:0046872">
    <property type="term" value="F:metal ion binding"/>
    <property type="evidence" value="ECO:0007669"/>
    <property type="project" value="UniProtKB-UniRule"/>
</dbReference>
<dbReference type="GO" id="GO:0016491">
    <property type="term" value="F:oxidoreductase activity"/>
    <property type="evidence" value="ECO:0007669"/>
    <property type="project" value="UniProtKB-UniRule"/>
</dbReference>
<feature type="transmembrane region" description="Helical" evidence="19">
    <location>
        <begin position="321"/>
        <end position="341"/>
    </location>
</feature>
<dbReference type="InterPro" id="IPR016174">
    <property type="entry name" value="Di-haem_cyt_TM"/>
</dbReference>
<evidence type="ECO:0000256" key="16">
    <source>
        <dbReference type="ARBA" id="ARBA00061233"/>
    </source>
</evidence>
<evidence type="ECO:0000256" key="9">
    <source>
        <dbReference type="ARBA" id="ARBA00022792"/>
    </source>
</evidence>
<dbReference type="SUPFAM" id="SSF81648">
    <property type="entry name" value="a domain/subunit of cytochrome bc1 complex (Ubiquinol-cytochrome c reductase)"/>
    <property type="match status" value="1"/>
</dbReference>
<organism evidence="22">
    <name type="scientific">Pyrilia pyrilia</name>
    <name type="common">Saffron-headed parrot</name>
    <dbReference type="NCBI Taxonomy" id="303350"/>
    <lineage>
        <taxon>Eukaryota</taxon>
        <taxon>Metazoa</taxon>
        <taxon>Chordata</taxon>
        <taxon>Craniata</taxon>
        <taxon>Vertebrata</taxon>
        <taxon>Euteleostomi</taxon>
        <taxon>Archelosauria</taxon>
        <taxon>Archosauria</taxon>
        <taxon>Dinosauria</taxon>
        <taxon>Saurischia</taxon>
        <taxon>Theropoda</taxon>
        <taxon>Coelurosauria</taxon>
        <taxon>Aves</taxon>
        <taxon>Neognathae</taxon>
        <taxon>Neoaves</taxon>
        <taxon>Telluraves</taxon>
        <taxon>Australaves</taxon>
        <taxon>Psittaciformes</taxon>
        <taxon>Psittacidae</taxon>
        <taxon>Pyrilia</taxon>
    </lineage>
</organism>
<dbReference type="InterPro" id="IPR027387">
    <property type="entry name" value="Cytb/b6-like_sf"/>
</dbReference>
<dbReference type="CDD" id="cd00284">
    <property type="entry name" value="Cytochrome_b_N"/>
    <property type="match status" value="1"/>
</dbReference>
<dbReference type="InterPro" id="IPR048259">
    <property type="entry name" value="Cytochrome_b_N_euk/bac"/>
</dbReference>
<evidence type="ECO:0000256" key="2">
    <source>
        <dbReference type="ARBA" id="ARBA00004448"/>
    </source>
</evidence>
<evidence type="ECO:0000256" key="18">
    <source>
        <dbReference type="PIRSR" id="PIRSR038885-2"/>
    </source>
</evidence>
<feature type="transmembrane region" description="Helical" evidence="19">
    <location>
        <begin position="79"/>
        <end position="99"/>
    </location>
</feature>
<feature type="binding site" description="axial binding residue" evidence="18">
    <location>
        <position position="84"/>
    </location>
    <ligand>
        <name>heme b</name>
        <dbReference type="ChEBI" id="CHEBI:60344"/>
        <label>b562</label>
    </ligand>
    <ligandPart>
        <name>Fe</name>
        <dbReference type="ChEBI" id="CHEBI:18248"/>
    </ligandPart>
</feature>
<evidence type="ECO:0000256" key="1">
    <source>
        <dbReference type="ARBA" id="ARBA00002566"/>
    </source>
</evidence>
<feature type="transmembrane region" description="Helical" evidence="19">
    <location>
        <begin position="289"/>
        <end position="309"/>
    </location>
</feature>
<keyword evidence="7 19" id="KW-0812">Transmembrane</keyword>
<dbReference type="GO" id="GO:0006122">
    <property type="term" value="P:mitochondrial electron transport, ubiquinol to cytochrome c"/>
    <property type="evidence" value="ECO:0007669"/>
    <property type="project" value="TreeGrafter"/>
</dbReference>
<protein>
    <recommendedName>
        <fullName evidence="3 19">Cytochrome b</fullName>
    </recommendedName>
</protein>
<reference evidence="22" key="1">
    <citation type="journal article" date="2005" name="J. Biogeogr.">
        <title>Historical biogeography and diversification within the Neotropical parrot genus Pionopsitta (Aves: Psittacidae).</title>
        <authorList>
            <person name="Ribas C.C."/>
            <person name="Gaban-Lima R."/>
            <person name="Miyaki C.Y."/>
            <person name="Cracraft J."/>
        </authorList>
    </citation>
    <scope>NUCLEOTIDE SEQUENCE</scope>
    <source>
        <strain evidence="22">5080</strain>
    </source>
</reference>
<dbReference type="GO" id="GO:0045275">
    <property type="term" value="C:respiratory chain complex III"/>
    <property type="evidence" value="ECO:0007669"/>
    <property type="project" value="InterPro"/>
</dbReference>
<evidence type="ECO:0000256" key="17">
    <source>
        <dbReference type="PIRSR" id="PIRSR038885-1"/>
    </source>
</evidence>
<keyword evidence="14 19" id="KW-0496">Mitochondrion</keyword>
<keyword evidence="8 18" id="KW-0479">Metal-binding</keyword>
<feature type="domain" description="Cytochrome b/b6 C-terminal region profile" evidence="21">
    <location>
        <begin position="211"/>
        <end position="379"/>
    </location>
</feature>
<dbReference type="InterPro" id="IPR005797">
    <property type="entry name" value="Cyt_b/b6_N"/>
</dbReference>
<keyword evidence="10 19" id="KW-0249">Electron transport</keyword>
<dbReference type="GO" id="GO:0008121">
    <property type="term" value="F:quinol-cytochrome-c reductase activity"/>
    <property type="evidence" value="ECO:0007669"/>
    <property type="project" value="InterPro"/>
</dbReference>
<gene>
    <name evidence="22" type="primary">cytb</name>
</gene>
<dbReference type="FunFam" id="1.20.810.10:FF:000002">
    <property type="entry name" value="Cytochrome b"/>
    <property type="match status" value="1"/>
</dbReference>
<evidence type="ECO:0000256" key="4">
    <source>
        <dbReference type="ARBA" id="ARBA00022448"/>
    </source>
</evidence>
<dbReference type="EMBL" id="AY669426">
    <property type="protein sequence ID" value="AAV85639.1"/>
    <property type="molecule type" value="Genomic_DNA"/>
</dbReference>
<proteinExistence type="inferred from homology"/>
<feature type="transmembrane region" description="Helical" evidence="19">
    <location>
        <begin position="114"/>
        <end position="134"/>
    </location>
</feature>
<dbReference type="InterPro" id="IPR030689">
    <property type="entry name" value="Cytochrome_b"/>
</dbReference>
<feature type="transmembrane region" description="Helical" evidence="19">
    <location>
        <begin position="31"/>
        <end position="58"/>
    </location>
</feature>
<dbReference type="InterPro" id="IPR005798">
    <property type="entry name" value="Cyt_b/b6_C"/>
</dbReference>
<evidence type="ECO:0000256" key="11">
    <source>
        <dbReference type="ARBA" id="ARBA00022989"/>
    </source>
</evidence>
<keyword evidence="15 19" id="KW-0472">Membrane</keyword>
<keyword evidence="12 18" id="KW-0408">Iron</keyword>
<feature type="transmembrane region" description="Helical" evidence="19">
    <location>
        <begin position="230"/>
        <end position="251"/>
    </location>
</feature>
<keyword evidence="13" id="KW-0830">Ubiquinone</keyword>
<feature type="binding site" evidence="17">
    <location>
        <position position="202"/>
    </location>
    <ligand>
        <name>a ubiquinone</name>
        <dbReference type="ChEBI" id="CHEBI:16389"/>
    </ligand>
</feature>
<evidence type="ECO:0000259" key="20">
    <source>
        <dbReference type="PROSITE" id="PS51002"/>
    </source>
</evidence>
<dbReference type="Pfam" id="PF00032">
    <property type="entry name" value="Cytochrom_B_C"/>
    <property type="match status" value="1"/>
</dbReference>
<keyword evidence="6 19" id="KW-0679">Respiratory chain</keyword>
<feature type="domain" description="Cytochrome b/b6 N-terminal region profile" evidence="20">
    <location>
        <begin position="1"/>
        <end position="210"/>
    </location>
</feature>
<comment type="subcellular location">
    <subcellularLocation>
        <location evidence="2">Mitochondrion inner membrane</location>
        <topology evidence="2">Multi-pass membrane protein</topology>
    </subcellularLocation>
</comment>
<feature type="binding site" description="axial binding residue" evidence="18">
    <location>
        <position position="98"/>
    </location>
    <ligand>
        <name>heme b</name>
        <dbReference type="ChEBI" id="CHEBI:60344"/>
        <label>b566</label>
    </ligand>
    <ligandPart>
        <name>Fe</name>
        <dbReference type="ChEBI" id="CHEBI:18248"/>
    </ligandPart>
</feature>
<dbReference type="Pfam" id="PF00033">
    <property type="entry name" value="Cytochrome_B"/>
    <property type="match status" value="1"/>
</dbReference>
<evidence type="ECO:0000259" key="21">
    <source>
        <dbReference type="PROSITE" id="PS51003"/>
    </source>
</evidence>
<evidence type="ECO:0000313" key="22">
    <source>
        <dbReference type="EMBL" id="AAV85639.1"/>
    </source>
</evidence>
<evidence type="ECO:0000256" key="10">
    <source>
        <dbReference type="ARBA" id="ARBA00022982"/>
    </source>
</evidence>
<evidence type="ECO:0000256" key="14">
    <source>
        <dbReference type="ARBA" id="ARBA00023128"/>
    </source>
</evidence>
<dbReference type="PROSITE" id="PS51003">
    <property type="entry name" value="CYTB_CTER"/>
    <property type="match status" value="1"/>
</dbReference>
<sequence length="379" mass="42263">MAPNLRKSHPLLKMVNNSLIDLPTPPNISTWWNFGSLLGICLMTQILTGLLLAAHYTADTSLAFSSVANMCRNVQYGWLIRNLHANGASFFFICIYLHIARGLYYGSYLYKETWNTGIILLLTLMATAFVGYVLPWGQMSFWGATVITNLFSAIPYVGHTLVEWAWGGFSVDNPTLTRFFTLHFLLPFMITSLALVHLTFLHESGSNNPLGISSNCDKIPFHPYFSLKDLLGFTIMLPLLTALTLFSPNLLGDPENFTPANPLVTPPHIKPEWYFLFAYAILRSIPNKLGGVLALAASVLILFLSPLLHKSKQRSMAFRPASQLLFWTLAANLLILTWVGSQPVEHPFITIGQLASLAYFTIILILLPITSSLENKILN</sequence>
<comment type="similarity">
    <text evidence="16 19">Belongs to the cytochrome b family.</text>
</comment>
<dbReference type="PANTHER" id="PTHR19271:SF16">
    <property type="entry name" value="CYTOCHROME B"/>
    <property type="match status" value="1"/>
</dbReference>
<geneLocation type="mitochondrion" evidence="22"/>
<evidence type="ECO:0000256" key="8">
    <source>
        <dbReference type="ARBA" id="ARBA00022723"/>
    </source>
</evidence>
<keyword evidence="4 19" id="KW-0813">Transport</keyword>
<comment type="cofactor">
    <cofactor evidence="19">
        <name>heme b</name>
        <dbReference type="ChEBI" id="CHEBI:60344"/>
    </cofactor>
    <text evidence="19">Binds 2 heme groups non-covalently.</text>
</comment>
<evidence type="ECO:0000256" key="7">
    <source>
        <dbReference type="ARBA" id="ARBA00022692"/>
    </source>
</evidence>
<dbReference type="PANTHER" id="PTHR19271">
    <property type="entry name" value="CYTOCHROME B"/>
    <property type="match status" value="1"/>
</dbReference>
<dbReference type="InterPro" id="IPR036150">
    <property type="entry name" value="Cyt_b/b6_C_sf"/>
</dbReference>
<accession>Q49R79</accession>
<dbReference type="InterPro" id="IPR048260">
    <property type="entry name" value="Cytochrome_b_C_euk/bac"/>
</dbReference>
<name>Q49R79_9PSIT</name>
<comment type="function">
    <text evidence="1 19">Component of the ubiquinol-cytochrome c reductase complex (complex III or cytochrome b-c1 complex) that is part of the mitochondrial respiratory chain. The b-c1 complex mediates electron transfer from ubiquinol to cytochrome c. Contributes to the generation of a proton gradient across the mitochondrial membrane that is then used for ATP synthesis.</text>
</comment>